<feature type="region of interest" description="Disordered" evidence="1">
    <location>
        <begin position="16"/>
        <end position="38"/>
    </location>
</feature>
<dbReference type="Proteomes" id="UP000265520">
    <property type="component" value="Unassembled WGS sequence"/>
</dbReference>
<dbReference type="AlphaFoldDB" id="A0A392SNA9"/>
<evidence type="ECO:0000313" key="2">
    <source>
        <dbReference type="EMBL" id="MCI49887.1"/>
    </source>
</evidence>
<proteinExistence type="predicted"/>
<sequence length="67" mass="7873">KEVMKLVETDMVSLRKKKSVDDSKEAPKGARKKKRKKWKNKWIKFMGHPTLVKSLLVDHNTTPLKKE</sequence>
<name>A0A392SNA9_9FABA</name>
<comment type="caution">
    <text evidence="2">The sequence shown here is derived from an EMBL/GenBank/DDBJ whole genome shotgun (WGS) entry which is preliminary data.</text>
</comment>
<accession>A0A392SNA9</accession>
<evidence type="ECO:0000313" key="3">
    <source>
        <dbReference type="Proteomes" id="UP000265520"/>
    </source>
</evidence>
<dbReference type="EMBL" id="LXQA010408194">
    <property type="protein sequence ID" value="MCI49887.1"/>
    <property type="molecule type" value="Genomic_DNA"/>
</dbReference>
<organism evidence="2 3">
    <name type="scientific">Trifolium medium</name>
    <dbReference type="NCBI Taxonomy" id="97028"/>
    <lineage>
        <taxon>Eukaryota</taxon>
        <taxon>Viridiplantae</taxon>
        <taxon>Streptophyta</taxon>
        <taxon>Embryophyta</taxon>
        <taxon>Tracheophyta</taxon>
        <taxon>Spermatophyta</taxon>
        <taxon>Magnoliopsida</taxon>
        <taxon>eudicotyledons</taxon>
        <taxon>Gunneridae</taxon>
        <taxon>Pentapetalae</taxon>
        <taxon>rosids</taxon>
        <taxon>fabids</taxon>
        <taxon>Fabales</taxon>
        <taxon>Fabaceae</taxon>
        <taxon>Papilionoideae</taxon>
        <taxon>50 kb inversion clade</taxon>
        <taxon>NPAAA clade</taxon>
        <taxon>Hologalegina</taxon>
        <taxon>IRL clade</taxon>
        <taxon>Trifolieae</taxon>
        <taxon>Trifolium</taxon>
    </lineage>
</organism>
<keyword evidence="3" id="KW-1185">Reference proteome</keyword>
<feature type="compositionally biased region" description="Basic residues" evidence="1">
    <location>
        <begin position="29"/>
        <end position="38"/>
    </location>
</feature>
<protein>
    <submittedName>
        <fullName evidence="2">Uncharacterized protein</fullName>
    </submittedName>
</protein>
<evidence type="ECO:0000256" key="1">
    <source>
        <dbReference type="SAM" id="MobiDB-lite"/>
    </source>
</evidence>
<feature type="non-terminal residue" evidence="2">
    <location>
        <position position="1"/>
    </location>
</feature>
<feature type="compositionally biased region" description="Basic and acidic residues" evidence="1">
    <location>
        <begin position="19"/>
        <end position="28"/>
    </location>
</feature>
<reference evidence="2 3" key="1">
    <citation type="journal article" date="2018" name="Front. Plant Sci.">
        <title>Red Clover (Trifolium pratense) and Zigzag Clover (T. medium) - A Picture of Genomic Similarities and Differences.</title>
        <authorList>
            <person name="Dluhosova J."/>
            <person name="Istvanek J."/>
            <person name="Nedelnik J."/>
            <person name="Repkova J."/>
        </authorList>
    </citation>
    <scope>NUCLEOTIDE SEQUENCE [LARGE SCALE GENOMIC DNA]</scope>
    <source>
        <strain evidence="3">cv. 10/8</strain>
        <tissue evidence="2">Leaf</tissue>
    </source>
</reference>